<keyword evidence="5" id="KW-0804">Transcription</keyword>
<gene>
    <name evidence="8" type="ORF">ACE1CC_27270</name>
</gene>
<dbReference type="RefSeq" id="WP_413273578.1">
    <property type="nucleotide sequence ID" value="NZ_JBHFNQ010000206.1"/>
</dbReference>
<dbReference type="Pfam" id="PF04542">
    <property type="entry name" value="Sigma70_r2"/>
    <property type="match status" value="1"/>
</dbReference>
<keyword evidence="3" id="KW-0731">Sigma factor</keyword>
<dbReference type="InterPro" id="IPR007627">
    <property type="entry name" value="RNA_pol_sigma70_r2"/>
</dbReference>
<evidence type="ECO:0000256" key="1">
    <source>
        <dbReference type="ARBA" id="ARBA00010641"/>
    </source>
</evidence>
<evidence type="ECO:0000256" key="5">
    <source>
        <dbReference type="ARBA" id="ARBA00023163"/>
    </source>
</evidence>
<dbReference type="CDD" id="cd06171">
    <property type="entry name" value="Sigma70_r4"/>
    <property type="match status" value="1"/>
</dbReference>
<dbReference type="Proteomes" id="UP001576774">
    <property type="component" value="Unassembled WGS sequence"/>
</dbReference>
<dbReference type="EMBL" id="JBHFNQ010000206">
    <property type="protein sequence ID" value="MFB2880566.1"/>
    <property type="molecule type" value="Genomic_DNA"/>
</dbReference>
<dbReference type="Gene3D" id="1.10.10.10">
    <property type="entry name" value="Winged helix-like DNA-binding domain superfamily/Winged helix DNA-binding domain"/>
    <property type="match status" value="1"/>
</dbReference>
<evidence type="ECO:0000256" key="2">
    <source>
        <dbReference type="ARBA" id="ARBA00023015"/>
    </source>
</evidence>
<dbReference type="InterPro" id="IPR013249">
    <property type="entry name" value="RNA_pol_sigma70_r4_t2"/>
</dbReference>
<name>A0ABV4XDG4_9CYAN</name>
<keyword evidence="4" id="KW-0238">DNA-binding</keyword>
<dbReference type="NCBIfam" id="TIGR02937">
    <property type="entry name" value="sigma70-ECF"/>
    <property type="match status" value="1"/>
</dbReference>
<dbReference type="InterPro" id="IPR014284">
    <property type="entry name" value="RNA_pol_sigma-70_dom"/>
</dbReference>
<dbReference type="InterPro" id="IPR039425">
    <property type="entry name" value="RNA_pol_sigma-70-like"/>
</dbReference>
<dbReference type="SUPFAM" id="SSF88946">
    <property type="entry name" value="Sigma2 domain of RNA polymerase sigma factors"/>
    <property type="match status" value="1"/>
</dbReference>
<sequence>MSNYQTVRVSNLRGGSEDLGKGFWQQWQQYQDYLHRCCIKWMGGNPTDAEDALSRAMLKAWEKVQKYAGEIFNFKAWLTTLTRNLYVDIYRERSRGANRVEDIEGYASCEEQGLVWSEDTPEIAMETDEKRIVIRCAIDNLPTKLRETFILHFYQELSYLEIAQQQEISYQNVCKRISQARKILREELRGYFIEEERTDTDKSVPPTATESAIGEMSEGNAPVEATVGETVTLSVAVEEVESVGDEEAIEVAPDVQHSESASAAATNEGKLEIRSDSFRCVELALGERLLAPILALAQFEEEAGSWGNSCLAVLWRQQQLQVGKVVGGFVRSSRSPPLYRIPYFQFFVKSLSGMRMRVESKKQIHNKQDGSVTKLCVKRSKKTKDLKRICTNLKQIRWL</sequence>
<dbReference type="InterPro" id="IPR013324">
    <property type="entry name" value="RNA_pol_sigma_r3/r4-like"/>
</dbReference>
<protein>
    <submittedName>
        <fullName evidence="8">RNA polymerase sigma factor</fullName>
    </submittedName>
</protein>
<reference evidence="8 9" key="1">
    <citation type="submission" date="2024-09" db="EMBL/GenBank/DDBJ databases">
        <title>Floridaenema gen nov. (Aerosakkonemataceae, Aerosakkonematales ord. nov., Cyanobacteria) from benthic tropical and subtropical fresh waters, with the description of four new species.</title>
        <authorList>
            <person name="Moretto J.A."/>
            <person name="Berthold D.E."/>
            <person name="Lefler F.W."/>
            <person name="Huang I.-S."/>
            <person name="Laughinghouse H. IV."/>
        </authorList>
    </citation>
    <scope>NUCLEOTIDE SEQUENCE [LARGE SCALE GENOMIC DNA]</scope>
    <source>
        <strain evidence="8 9">BLCC-F46</strain>
    </source>
</reference>
<proteinExistence type="inferred from homology"/>
<evidence type="ECO:0000256" key="3">
    <source>
        <dbReference type="ARBA" id="ARBA00023082"/>
    </source>
</evidence>
<dbReference type="Pfam" id="PF08281">
    <property type="entry name" value="Sigma70_r4_2"/>
    <property type="match status" value="1"/>
</dbReference>
<keyword evidence="2" id="KW-0805">Transcription regulation</keyword>
<comment type="similarity">
    <text evidence="1">Belongs to the sigma-70 factor family. ECF subfamily.</text>
</comment>
<dbReference type="SUPFAM" id="SSF88659">
    <property type="entry name" value="Sigma3 and sigma4 domains of RNA polymerase sigma factors"/>
    <property type="match status" value="1"/>
</dbReference>
<evidence type="ECO:0000313" key="9">
    <source>
        <dbReference type="Proteomes" id="UP001576774"/>
    </source>
</evidence>
<feature type="domain" description="RNA polymerase sigma factor 70 region 4 type 2" evidence="7">
    <location>
        <begin position="134"/>
        <end position="183"/>
    </location>
</feature>
<evidence type="ECO:0000256" key="4">
    <source>
        <dbReference type="ARBA" id="ARBA00023125"/>
    </source>
</evidence>
<feature type="domain" description="RNA polymerase sigma-70 region 2" evidence="6">
    <location>
        <begin position="28"/>
        <end position="95"/>
    </location>
</feature>
<evidence type="ECO:0000259" key="6">
    <source>
        <dbReference type="Pfam" id="PF04542"/>
    </source>
</evidence>
<dbReference type="InterPro" id="IPR036388">
    <property type="entry name" value="WH-like_DNA-bd_sf"/>
</dbReference>
<dbReference type="InterPro" id="IPR013325">
    <property type="entry name" value="RNA_pol_sigma_r2"/>
</dbReference>
<keyword evidence="9" id="KW-1185">Reference proteome</keyword>
<evidence type="ECO:0000313" key="8">
    <source>
        <dbReference type="EMBL" id="MFB2880566.1"/>
    </source>
</evidence>
<comment type="caution">
    <text evidence="8">The sequence shown here is derived from an EMBL/GenBank/DDBJ whole genome shotgun (WGS) entry which is preliminary data.</text>
</comment>
<dbReference type="Gene3D" id="1.10.1740.10">
    <property type="match status" value="1"/>
</dbReference>
<dbReference type="PANTHER" id="PTHR43133:SF8">
    <property type="entry name" value="RNA POLYMERASE SIGMA FACTOR HI_1459-RELATED"/>
    <property type="match status" value="1"/>
</dbReference>
<organism evidence="8 9">
    <name type="scientific">Floridaenema aerugineum BLCC-F46</name>
    <dbReference type="NCBI Taxonomy" id="3153654"/>
    <lineage>
        <taxon>Bacteria</taxon>
        <taxon>Bacillati</taxon>
        <taxon>Cyanobacteriota</taxon>
        <taxon>Cyanophyceae</taxon>
        <taxon>Oscillatoriophycideae</taxon>
        <taxon>Aerosakkonematales</taxon>
        <taxon>Aerosakkonemataceae</taxon>
        <taxon>Floridanema</taxon>
        <taxon>Floridanema aerugineum</taxon>
    </lineage>
</organism>
<accession>A0ABV4XDG4</accession>
<dbReference type="PANTHER" id="PTHR43133">
    <property type="entry name" value="RNA POLYMERASE ECF-TYPE SIGMA FACTO"/>
    <property type="match status" value="1"/>
</dbReference>
<evidence type="ECO:0000259" key="7">
    <source>
        <dbReference type="Pfam" id="PF08281"/>
    </source>
</evidence>